<dbReference type="Proteomes" id="UP000248012">
    <property type="component" value="Unassembled WGS sequence"/>
</dbReference>
<organism evidence="2 3">
    <name type="scientific">Litorivita pollutaquae</name>
    <dbReference type="NCBI Taxonomy" id="2200892"/>
    <lineage>
        <taxon>Bacteria</taxon>
        <taxon>Pseudomonadati</taxon>
        <taxon>Pseudomonadota</taxon>
        <taxon>Alphaproteobacteria</taxon>
        <taxon>Rhodobacterales</taxon>
        <taxon>Paracoccaceae</taxon>
        <taxon>Litorivita</taxon>
    </lineage>
</organism>
<keyword evidence="3" id="KW-1185">Reference proteome</keyword>
<keyword evidence="1" id="KW-0472">Membrane</keyword>
<sequence length="205" mass="23256">MEGILQKMQALQAQLEEEVAKRRAAFSYRVENGRVVFGAEAKRRQRAMRIRLWAFLRATRPMTVITAPVIYSLIIPFVLLDIFVSIYQAICFPVYGIPKVTRRDYIAIDRHQLAYLNALQKMNCMYCGYCNGLIGYVREVASRTEAYWCPIKHARHLHGGHDHYAGFTDFGDGEGFQSGLVRSRGRLKTLDGSSSGGGDDRADQE</sequence>
<protein>
    <submittedName>
        <fullName evidence="2">Uncharacterized protein</fullName>
    </submittedName>
</protein>
<dbReference type="AlphaFoldDB" id="A0A2V4MVR7"/>
<keyword evidence="1" id="KW-1133">Transmembrane helix</keyword>
<evidence type="ECO:0000256" key="1">
    <source>
        <dbReference type="SAM" id="Phobius"/>
    </source>
</evidence>
<reference evidence="2 3" key="1">
    <citation type="submission" date="2018-05" db="EMBL/GenBank/DDBJ databases">
        <title>Oceanovita maritima gen. nov., sp. nov., a marine bacterium in the family Rhodobacteraceae isolated from surface seawater of Lundu port Xiamen, China.</title>
        <authorList>
            <person name="Hetharua B.H."/>
            <person name="Min D."/>
            <person name="Liao H."/>
            <person name="Tian Y."/>
        </authorList>
    </citation>
    <scope>NUCLEOTIDE SEQUENCE [LARGE SCALE GENOMIC DNA]</scope>
    <source>
        <strain evidence="2 3">FSX-11</strain>
    </source>
</reference>
<evidence type="ECO:0000313" key="2">
    <source>
        <dbReference type="EMBL" id="PYC46524.1"/>
    </source>
</evidence>
<feature type="transmembrane region" description="Helical" evidence="1">
    <location>
        <begin position="52"/>
        <end position="71"/>
    </location>
</feature>
<dbReference type="OrthoDB" id="9795505at2"/>
<proteinExistence type="predicted"/>
<name>A0A2V4MVR7_9RHOB</name>
<feature type="transmembrane region" description="Helical" evidence="1">
    <location>
        <begin position="77"/>
        <end position="97"/>
    </location>
</feature>
<accession>A0A2V4MVR7</accession>
<evidence type="ECO:0000313" key="3">
    <source>
        <dbReference type="Proteomes" id="UP000248012"/>
    </source>
</evidence>
<comment type="caution">
    <text evidence="2">The sequence shown here is derived from an EMBL/GenBank/DDBJ whole genome shotgun (WGS) entry which is preliminary data.</text>
</comment>
<keyword evidence="1" id="KW-0812">Transmembrane</keyword>
<gene>
    <name evidence="2" type="ORF">DI396_15290</name>
</gene>
<dbReference type="EMBL" id="QFVT01000013">
    <property type="protein sequence ID" value="PYC46524.1"/>
    <property type="molecule type" value="Genomic_DNA"/>
</dbReference>